<dbReference type="Pfam" id="PF14516">
    <property type="entry name" value="AAA_35"/>
    <property type="match status" value="1"/>
</dbReference>
<accession>A0A951QC60</accession>
<name>A0A951QC60_9CYAN</name>
<reference evidence="4" key="2">
    <citation type="journal article" date="2022" name="Microbiol. Resour. Announc.">
        <title>Metagenome Sequencing to Explore Phylogenomics of Terrestrial Cyanobacteria.</title>
        <authorList>
            <person name="Ward R.D."/>
            <person name="Stajich J.E."/>
            <person name="Johansen J.R."/>
            <person name="Huntemann M."/>
            <person name="Clum A."/>
            <person name="Foster B."/>
            <person name="Foster B."/>
            <person name="Roux S."/>
            <person name="Palaniappan K."/>
            <person name="Varghese N."/>
            <person name="Mukherjee S."/>
            <person name="Reddy T.B.K."/>
            <person name="Daum C."/>
            <person name="Copeland A."/>
            <person name="Chen I.A."/>
            <person name="Ivanova N.N."/>
            <person name="Kyrpides N.C."/>
            <person name="Shapiro N."/>
            <person name="Eloe-Fadrosh E.A."/>
            <person name="Pietrasiak N."/>
        </authorList>
    </citation>
    <scope>NUCLEOTIDE SEQUENCE</scope>
    <source>
        <strain evidence="4">UHER 2000/2452</strain>
    </source>
</reference>
<dbReference type="PANTHER" id="PTHR19879">
    <property type="entry name" value="TRANSCRIPTION INITIATION FACTOR TFIID"/>
    <property type="match status" value="1"/>
</dbReference>
<feature type="repeat" description="WD" evidence="3">
    <location>
        <begin position="777"/>
        <end position="808"/>
    </location>
</feature>
<protein>
    <submittedName>
        <fullName evidence="4">AAA-like domain-containing protein</fullName>
    </submittedName>
</protein>
<dbReference type="InterPro" id="IPR015943">
    <property type="entry name" value="WD40/YVTN_repeat-like_dom_sf"/>
</dbReference>
<dbReference type="Gene3D" id="3.40.50.300">
    <property type="entry name" value="P-loop containing nucleotide triphosphate hydrolases"/>
    <property type="match status" value="1"/>
</dbReference>
<evidence type="ECO:0000313" key="5">
    <source>
        <dbReference type="Proteomes" id="UP000757435"/>
    </source>
</evidence>
<evidence type="ECO:0000313" key="4">
    <source>
        <dbReference type="EMBL" id="MBW4659755.1"/>
    </source>
</evidence>
<dbReference type="InterPro" id="IPR036322">
    <property type="entry name" value="WD40_repeat_dom_sf"/>
</dbReference>
<evidence type="ECO:0000256" key="1">
    <source>
        <dbReference type="ARBA" id="ARBA00022574"/>
    </source>
</evidence>
<keyword evidence="1 3" id="KW-0853">WD repeat</keyword>
<feature type="repeat" description="WD" evidence="3">
    <location>
        <begin position="547"/>
        <end position="579"/>
    </location>
</feature>
<feature type="repeat" description="WD" evidence="3">
    <location>
        <begin position="1042"/>
        <end position="1076"/>
    </location>
</feature>
<feature type="repeat" description="WD" evidence="3">
    <location>
        <begin position="910"/>
        <end position="942"/>
    </location>
</feature>
<dbReference type="PROSITE" id="PS50082">
    <property type="entry name" value="WD_REPEATS_2"/>
    <property type="match status" value="14"/>
</dbReference>
<feature type="repeat" description="WD" evidence="3">
    <location>
        <begin position="630"/>
        <end position="671"/>
    </location>
</feature>
<dbReference type="SMART" id="SM00320">
    <property type="entry name" value="WD40"/>
    <property type="match status" value="14"/>
</dbReference>
<dbReference type="Pfam" id="PF00400">
    <property type="entry name" value="WD40"/>
    <property type="match status" value="14"/>
</dbReference>
<feature type="repeat" description="WD" evidence="3">
    <location>
        <begin position="859"/>
        <end position="890"/>
    </location>
</feature>
<feature type="repeat" description="WD" evidence="3">
    <location>
        <begin position="1123"/>
        <end position="1164"/>
    </location>
</feature>
<sequence length="1201" mass="132442">MSVVPSPSYPYQVGGSLPIDAPSYVHRKADRSLYEALKSGEFCYVLNARQMGKSSLRVQTMQRLKAENIDCAAIDITSIGTADITLEQWYGGVIDSLINSFNLTESFDLEAWWAEHPLISPVRKFNKFLGEVLLQQLSGNIVIFIDEIDSILSLDFNSDDFFAVIRDCYNNRADQPDYRRLAFAIIGVATPSDLIQDKRRTPFNIGQAIELGGFSLSEADPLLPGLATKAENPQAMIREVLNWTGGQPFLTQKVCRLVRDSAFPITAGAEQEWLANLLQHAVIYNWESQDEPEHLKTIRNRITYSSSRGTGRLLGLYQQILRQGKVLADDSPEQMELRLSGLVMKQREHLKIYNRIYAAVFNQEWTTNLLAALRPYAEALEAWEESNFQDESRLLRGQALQEALAWSASKSLSNVDNQFLRAAQELDRQEVQLTLQAEKQAKKAAEYRIKSQIRMVAMVGLLAAALAMAIFSVQLGFERNQAQTSEIKALNALSDSQLLSNKQLEALESSVRAGESLSKLGTQPEIQAETEDQMRATIYGVQEWNRLQGHEADLWSVSFSPDGKMIASSAFDKTIRLWNPEGRLLRTLTAHTDGVVSIRFSPDGQTIASASHDRTIKLWRVADGRLLKTLSGHSNRVNSIAFSSDGQMIASASADGTLRLWQVKDGRLLRTFPTCVSTEKSCQGHKGEVLGVSFHPDGTILASAGEDKRIKFWSTKGLLLRTIEGCKEGDKNAGNCRGHYALVQGLSFSPNGKFLVSAGADSTVRLWKSNGTWIKTLNSHLDVVKNVNFSSDGRFFATASSDSTIKLWTADGLLLKTFRGHNGPVTGVSFSPDGKTLVSAGYDKTARLWKAEPLPLVAVRAHLDGVKSVSFSPNGQLLASGGADNSVKLWRSDGTLLKTLEGCLPEAKSCAGHSNIVNSVRFSPNSQLLASVATDNRVKLWKSDGTLLKTIESCPGNTKDCKGHTISVRSVSFSPDGKILATSSDDKTIKLWKTDGTWLKTLTGHQQPVLSVQFSPDGQMLASASRDGTIKLWKDGSLVKTIKAHKDWVSRVDFSPDGQMLLSSSYDNTAVLWSLEGRLLKTLTGHTNWVSSAMFSPDGRLIASASHDSTVKIWNLEGRLLRTIPHSNVILDVAFSPDSQRLATAGNDTSIKTWQMEKEEMEIPKLDALLSKSCTWLKGYLTNNIAVSSNDRHLCDGIETQ</sequence>
<dbReference type="PANTHER" id="PTHR19879:SF9">
    <property type="entry name" value="TRANSCRIPTION INITIATION FACTOR TFIID SUBUNIT 5"/>
    <property type="match status" value="1"/>
</dbReference>
<gene>
    <name evidence="4" type="ORF">KME15_13845</name>
</gene>
<dbReference type="InterPro" id="IPR019775">
    <property type="entry name" value="WD40_repeat_CS"/>
</dbReference>
<feature type="repeat" description="WD" evidence="3">
    <location>
        <begin position="588"/>
        <end position="629"/>
    </location>
</feature>
<proteinExistence type="predicted"/>
<dbReference type="PROSITE" id="PS00678">
    <property type="entry name" value="WD_REPEATS_1"/>
    <property type="match status" value="1"/>
</dbReference>
<comment type="caution">
    <text evidence="4">The sequence shown here is derived from an EMBL/GenBank/DDBJ whole genome shotgun (WGS) entry which is preliminary data.</text>
</comment>
<dbReference type="InterPro" id="IPR020472">
    <property type="entry name" value="WD40_PAC1"/>
</dbReference>
<evidence type="ECO:0000256" key="2">
    <source>
        <dbReference type="ARBA" id="ARBA00022737"/>
    </source>
</evidence>
<dbReference type="InterPro" id="IPR001680">
    <property type="entry name" value="WD40_rpt"/>
</dbReference>
<dbReference type="SUPFAM" id="SSF50978">
    <property type="entry name" value="WD40 repeat-like"/>
    <property type="match status" value="2"/>
</dbReference>
<organism evidence="4 5">
    <name type="scientific">Drouetiella hepatica Uher 2000/2452</name>
    <dbReference type="NCBI Taxonomy" id="904376"/>
    <lineage>
        <taxon>Bacteria</taxon>
        <taxon>Bacillati</taxon>
        <taxon>Cyanobacteriota</taxon>
        <taxon>Cyanophyceae</taxon>
        <taxon>Oculatellales</taxon>
        <taxon>Oculatellaceae</taxon>
        <taxon>Drouetiella</taxon>
    </lineage>
</organism>
<evidence type="ECO:0000256" key="3">
    <source>
        <dbReference type="PROSITE-ProRule" id="PRU00221"/>
    </source>
</evidence>
<keyword evidence="2" id="KW-0677">Repeat</keyword>
<feature type="repeat" description="WD" evidence="3">
    <location>
        <begin position="1083"/>
        <end position="1117"/>
    </location>
</feature>
<feature type="repeat" description="WD" evidence="3">
    <location>
        <begin position="736"/>
        <end position="768"/>
    </location>
</feature>
<dbReference type="AlphaFoldDB" id="A0A951QC60"/>
<dbReference type="EMBL" id="JAHHHD010000014">
    <property type="protein sequence ID" value="MBW4659755.1"/>
    <property type="molecule type" value="Genomic_DNA"/>
</dbReference>
<dbReference type="SUPFAM" id="SSF52540">
    <property type="entry name" value="P-loop containing nucleoside triphosphate hydrolases"/>
    <property type="match status" value="1"/>
</dbReference>
<dbReference type="Proteomes" id="UP000757435">
    <property type="component" value="Unassembled WGS sequence"/>
</dbReference>
<dbReference type="Gene3D" id="2.130.10.10">
    <property type="entry name" value="YVTN repeat-like/Quinoprotein amine dehydrogenase"/>
    <property type="match status" value="5"/>
</dbReference>
<dbReference type="CDD" id="cd00200">
    <property type="entry name" value="WD40"/>
    <property type="match status" value="2"/>
</dbReference>
<dbReference type="PROSITE" id="PS50294">
    <property type="entry name" value="WD_REPEATS_REGION"/>
    <property type="match status" value="14"/>
</dbReference>
<feature type="repeat" description="WD" evidence="3">
    <location>
        <begin position="682"/>
        <end position="714"/>
    </location>
</feature>
<feature type="repeat" description="WD" evidence="3">
    <location>
        <begin position="818"/>
        <end position="850"/>
    </location>
</feature>
<dbReference type="PRINTS" id="PR00320">
    <property type="entry name" value="GPROTEINBRPT"/>
</dbReference>
<feature type="repeat" description="WD" evidence="3">
    <location>
        <begin position="1002"/>
        <end position="1034"/>
    </location>
</feature>
<dbReference type="InterPro" id="IPR027417">
    <property type="entry name" value="P-loop_NTPase"/>
</dbReference>
<feature type="repeat" description="WD" evidence="3">
    <location>
        <begin position="961"/>
        <end position="993"/>
    </location>
</feature>
<reference evidence="4" key="1">
    <citation type="submission" date="2021-05" db="EMBL/GenBank/DDBJ databases">
        <authorList>
            <person name="Pietrasiak N."/>
            <person name="Ward R."/>
            <person name="Stajich J.E."/>
            <person name="Kurbessoian T."/>
        </authorList>
    </citation>
    <scope>NUCLEOTIDE SEQUENCE</scope>
    <source>
        <strain evidence="4">UHER 2000/2452</strain>
    </source>
</reference>